<feature type="region of interest" description="Disordered" evidence="1">
    <location>
        <begin position="29"/>
        <end position="62"/>
    </location>
</feature>
<reference evidence="2" key="1">
    <citation type="journal article" date="2014" name="Front. Microbiol.">
        <title>High frequency of phylogenetically diverse reductive dehalogenase-homologous genes in deep subseafloor sedimentary metagenomes.</title>
        <authorList>
            <person name="Kawai M."/>
            <person name="Futagami T."/>
            <person name="Toyoda A."/>
            <person name="Takaki Y."/>
            <person name="Nishi S."/>
            <person name="Hori S."/>
            <person name="Arai W."/>
            <person name="Tsubouchi T."/>
            <person name="Morono Y."/>
            <person name="Uchiyama I."/>
            <person name="Ito T."/>
            <person name="Fujiyama A."/>
            <person name="Inagaki F."/>
            <person name="Takami H."/>
        </authorList>
    </citation>
    <scope>NUCLEOTIDE SEQUENCE</scope>
    <source>
        <strain evidence="2">Expedition CK06-06</strain>
    </source>
</reference>
<dbReference type="AlphaFoldDB" id="X1KCD5"/>
<evidence type="ECO:0000313" key="2">
    <source>
        <dbReference type="EMBL" id="GAI04682.1"/>
    </source>
</evidence>
<gene>
    <name evidence="2" type="ORF">S06H3_23139</name>
</gene>
<comment type="caution">
    <text evidence="2">The sequence shown here is derived from an EMBL/GenBank/DDBJ whole genome shotgun (WGS) entry which is preliminary data.</text>
</comment>
<organism evidence="2">
    <name type="scientific">marine sediment metagenome</name>
    <dbReference type="NCBI Taxonomy" id="412755"/>
    <lineage>
        <taxon>unclassified sequences</taxon>
        <taxon>metagenomes</taxon>
        <taxon>ecological metagenomes</taxon>
    </lineage>
</organism>
<protein>
    <submittedName>
        <fullName evidence="2">Uncharacterized protein</fullName>
    </submittedName>
</protein>
<name>X1KCD5_9ZZZZ</name>
<evidence type="ECO:0000256" key="1">
    <source>
        <dbReference type="SAM" id="MobiDB-lite"/>
    </source>
</evidence>
<sequence>MRLVLVLKALEVDEDQDVTGDQVVGQNEVVDEDQDATGDRAVTEDQVVGTASGKRHSDMMDS</sequence>
<accession>X1KCD5</accession>
<dbReference type="EMBL" id="BARV01012517">
    <property type="protein sequence ID" value="GAI04682.1"/>
    <property type="molecule type" value="Genomic_DNA"/>
</dbReference>
<proteinExistence type="predicted"/>